<dbReference type="Gene3D" id="3.40.50.720">
    <property type="entry name" value="NAD(P)-binding Rossmann-like Domain"/>
    <property type="match status" value="1"/>
</dbReference>
<keyword evidence="6" id="KW-1185">Reference proteome</keyword>
<dbReference type="STRING" id="1460663.A0A177BZ24"/>
<evidence type="ECO:0000259" key="4">
    <source>
        <dbReference type="Pfam" id="PF13460"/>
    </source>
</evidence>
<dbReference type="AlphaFoldDB" id="A0A177BZ24"/>
<evidence type="ECO:0000313" key="6">
    <source>
        <dbReference type="Proteomes" id="UP000077069"/>
    </source>
</evidence>
<organism evidence="5 6">
    <name type="scientific">Paraphaeosphaeria sporulosa</name>
    <dbReference type="NCBI Taxonomy" id="1460663"/>
    <lineage>
        <taxon>Eukaryota</taxon>
        <taxon>Fungi</taxon>
        <taxon>Dikarya</taxon>
        <taxon>Ascomycota</taxon>
        <taxon>Pezizomycotina</taxon>
        <taxon>Dothideomycetes</taxon>
        <taxon>Pleosporomycetidae</taxon>
        <taxon>Pleosporales</taxon>
        <taxon>Massarineae</taxon>
        <taxon>Didymosphaeriaceae</taxon>
        <taxon>Paraphaeosphaeria</taxon>
    </lineage>
</organism>
<dbReference type="Pfam" id="PF13460">
    <property type="entry name" value="NAD_binding_10"/>
    <property type="match status" value="1"/>
</dbReference>
<dbReference type="EMBL" id="KV441560">
    <property type="protein sequence ID" value="OAF99881.1"/>
    <property type="molecule type" value="Genomic_DNA"/>
</dbReference>
<dbReference type="OrthoDB" id="419598at2759"/>
<feature type="domain" description="NAD(P)-binding" evidence="4">
    <location>
        <begin position="13"/>
        <end position="124"/>
    </location>
</feature>
<proteinExistence type="inferred from homology"/>
<dbReference type="Gene3D" id="3.90.25.10">
    <property type="entry name" value="UDP-galactose 4-epimerase, domain 1"/>
    <property type="match status" value="1"/>
</dbReference>
<evidence type="ECO:0000256" key="3">
    <source>
        <dbReference type="ARBA" id="ARBA00023002"/>
    </source>
</evidence>
<comment type="similarity">
    <text evidence="1">Belongs to the NmrA-type oxidoreductase family. Isoflavone reductase subfamily.</text>
</comment>
<dbReference type="PANTHER" id="PTHR47706">
    <property type="entry name" value="NMRA-LIKE FAMILY PROTEIN"/>
    <property type="match status" value="1"/>
</dbReference>
<reference evidence="5 6" key="1">
    <citation type="submission" date="2016-05" db="EMBL/GenBank/DDBJ databases">
        <title>Comparative analysis of secretome profiles of manganese(II)-oxidizing ascomycete fungi.</title>
        <authorList>
            <consortium name="DOE Joint Genome Institute"/>
            <person name="Zeiner C.A."/>
            <person name="Purvine S.O."/>
            <person name="Zink E.M."/>
            <person name="Wu S."/>
            <person name="Pasa-Tolic L."/>
            <person name="Chaput D.L."/>
            <person name="Haridas S."/>
            <person name="Grigoriev I.V."/>
            <person name="Santelli C.M."/>
            <person name="Hansel C.M."/>
        </authorList>
    </citation>
    <scope>NUCLEOTIDE SEQUENCE [LARGE SCALE GENOMIC DNA]</scope>
    <source>
        <strain evidence="5 6">AP3s5-JAC2a</strain>
    </source>
</reference>
<dbReference type="InterPro" id="IPR036291">
    <property type="entry name" value="NAD(P)-bd_dom_sf"/>
</dbReference>
<accession>A0A177BZ24</accession>
<gene>
    <name evidence="5" type="ORF">CC84DRAFT_1168790</name>
</gene>
<keyword evidence="3" id="KW-0560">Oxidoreductase</keyword>
<dbReference type="InterPro" id="IPR016040">
    <property type="entry name" value="NAD(P)-bd_dom"/>
</dbReference>
<dbReference type="Proteomes" id="UP000077069">
    <property type="component" value="Unassembled WGS sequence"/>
</dbReference>
<dbReference type="InParanoid" id="A0A177BZ24"/>
<dbReference type="GeneID" id="28762976"/>
<evidence type="ECO:0000256" key="1">
    <source>
        <dbReference type="ARBA" id="ARBA00005725"/>
    </source>
</evidence>
<evidence type="ECO:0000313" key="5">
    <source>
        <dbReference type="EMBL" id="OAF99881.1"/>
    </source>
</evidence>
<dbReference type="GO" id="GO:0016491">
    <property type="term" value="F:oxidoreductase activity"/>
    <property type="evidence" value="ECO:0007669"/>
    <property type="project" value="UniProtKB-KW"/>
</dbReference>
<dbReference type="InterPro" id="IPR051609">
    <property type="entry name" value="NmrA/Isoflavone_reductase-like"/>
</dbReference>
<dbReference type="RefSeq" id="XP_018030247.1">
    <property type="nucleotide sequence ID" value="XM_018179490.1"/>
</dbReference>
<dbReference type="PANTHER" id="PTHR47706:SF7">
    <property type="entry name" value="CIPA-LIKE, PUTATIVE (AFU_ORTHOLOGUE AFUA_1G01630)-RELATED"/>
    <property type="match status" value="1"/>
</dbReference>
<sequence length="323" mass="35884">MVNNRINKVAIVGATGHIGSHIVAELLKNARHEITAISRQGSKAKFPSGVKVAQVDYSKEESIIEALCGHDFLIISLSTSAAPETHPTICKAAVKAGIHWIMPNAYGMDINNVKFMEENVYGPVAKKAIEDVKAAGGSFINLACSFWYEWSLGAGLDCYGIDVAAKKAILFDDGTQKINTSTLTQCGRAVSALLNLPITKDNDKPALEDWKDNAFYVSSFLVSQRDMLDSVHRVLGDSDEEWEITSEPVEERVKTALQDMYKGNYMGWVRAMYTRFFHQNGDGNFESRHELANERLGLPKEDLDAATKWAVEKQLRDGFVYER</sequence>
<dbReference type="SUPFAM" id="SSF51735">
    <property type="entry name" value="NAD(P)-binding Rossmann-fold domains"/>
    <property type="match status" value="1"/>
</dbReference>
<name>A0A177BZ24_9PLEO</name>
<keyword evidence="2" id="KW-0521">NADP</keyword>
<protein>
    <submittedName>
        <fullName evidence="5">NAD(P)-binding protein</fullName>
    </submittedName>
</protein>
<evidence type="ECO:0000256" key="2">
    <source>
        <dbReference type="ARBA" id="ARBA00022857"/>
    </source>
</evidence>